<comment type="catalytic activity">
    <reaction evidence="1 8">
        <text>Release of an N-terminal amino acid, Xaa-|-Yaa-, in which Xaa is preferably Leu, but may be other amino acids including Pro although not Arg or Lys, and Yaa may be Pro. Amino acid amides and methyl esters are also readily hydrolyzed, but rates on arylamides are exceedingly low.</text>
        <dbReference type="EC" id="3.4.11.1"/>
    </reaction>
</comment>
<feature type="binding site" evidence="8">
    <location>
        <position position="272"/>
    </location>
    <ligand>
        <name>Mn(2+)</name>
        <dbReference type="ChEBI" id="CHEBI:29035"/>
        <label>2</label>
    </ligand>
</feature>
<feature type="transmembrane region" description="Helical" evidence="9">
    <location>
        <begin position="374"/>
        <end position="394"/>
    </location>
</feature>
<accession>A0A498R758</accession>
<evidence type="ECO:0000256" key="6">
    <source>
        <dbReference type="ARBA" id="ARBA00022801"/>
    </source>
</evidence>
<dbReference type="AlphaFoldDB" id="A0A498R758"/>
<feature type="binding site" evidence="8">
    <location>
        <position position="351"/>
    </location>
    <ligand>
        <name>Mn(2+)</name>
        <dbReference type="ChEBI" id="CHEBI:29035"/>
        <label>2</label>
    </ligand>
</feature>
<name>A0A498R758_9FIRM</name>
<dbReference type="Pfam" id="PF00883">
    <property type="entry name" value="Peptidase_M17"/>
    <property type="match status" value="1"/>
</dbReference>
<dbReference type="OrthoDB" id="9809354at2"/>
<keyword evidence="12" id="KW-1185">Reference proteome</keyword>
<dbReference type="SUPFAM" id="SSF52949">
    <property type="entry name" value="Macro domain-like"/>
    <property type="match status" value="1"/>
</dbReference>
<keyword evidence="5 8" id="KW-0645">Protease</keyword>
<dbReference type="GO" id="GO:0070006">
    <property type="term" value="F:metalloaminopeptidase activity"/>
    <property type="evidence" value="ECO:0007669"/>
    <property type="project" value="InterPro"/>
</dbReference>
<dbReference type="InterPro" id="IPR011356">
    <property type="entry name" value="Leucine_aapep/pepB"/>
</dbReference>
<dbReference type="InterPro" id="IPR023042">
    <property type="entry name" value="Peptidase_M17_leu_NH2_pept"/>
</dbReference>
<keyword evidence="4 8" id="KW-0031">Aminopeptidase</keyword>
<feature type="active site" evidence="8">
    <location>
        <position position="353"/>
    </location>
</feature>
<dbReference type="Pfam" id="PF02789">
    <property type="entry name" value="Peptidase_M17_N"/>
    <property type="match status" value="1"/>
</dbReference>
<comment type="catalytic activity">
    <reaction evidence="2 8">
        <text>Release of an N-terminal amino acid, preferentially leucine, but not glutamic or aspartic acids.</text>
        <dbReference type="EC" id="3.4.11.10"/>
    </reaction>
</comment>
<organism evidence="11 12">
    <name type="scientific">Lucifera butyrica</name>
    <dbReference type="NCBI Taxonomy" id="1351585"/>
    <lineage>
        <taxon>Bacteria</taxon>
        <taxon>Bacillati</taxon>
        <taxon>Bacillota</taxon>
        <taxon>Negativicutes</taxon>
        <taxon>Veillonellales</taxon>
        <taxon>Veillonellaceae</taxon>
        <taxon>Lucifera</taxon>
    </lineage>
</organism>
<dbReference type="EMBL" id="UPPP01000061">
    <property type="protein sequence ID" value="VBB06003.1"/>
    <property type="molecule type" value="Genomic_DNA"/>
</dbReference>
<evidence type="ECO:0000256" key="7">
    <source>
        <dbReference type="ARBA" id="ARBA00049972"/>
    </source>
</evidence>
<comment type="similarity">
    <text evidence="3 8">Belongs to the peptidase M17 family.</text>
</comment>
<dbReference type="InterPro" id="IPR000819">
    <property type="entry name" value="Peptidase_M17_C"/>
</dbReference>
<keyword evidence="8" id="KW-0963">Cytoplasm</keyword>
<feature type="active site" evidence="8">
    <location>
        <position position="279"/>
    </location>
</feature>
<feature type="binding site" evidence="8">
    <location>
        <position position="290"/>
    </location>
    <ligand>
        <name>Mn(2+)</name>
        <dbReference type="ChEBI" id="CHEBI:29035"/>
        <label>2</label>
    </ligand>
</feature>
<evidence type="ECO:0000313" key="12">
    <source>
        <dbReference type="Proteomes" id="UP000277811"/>
    </source>
</evidence>
<dbReference type="InterPro" id="IPR008283">
    <property type="entry name" value="Peptidase_M17_N"/>
</dbReference>
<sequence length="500" mass="53524">MEIEVVCGSAAKLVCDALILTLFEQKTEPEFWTKQVGPEMAAYIQTIIQDQPQCSKLNEITVLPTGNKLGAKQIILAGAGEEKRFTMDRLRSVCGTAVQTAQKLNATSISFLTAHPALEKYAPATTAQTIVEGIILGSYQFNQYKTETDSSPAVKKIILISHDTDRIAALEQGCKTGKIIAENVNGARDLVNHPSSYMTPSRMAEYAAAIAKQEGVLLTVLDKAEMIKQKMHALLAVAQGSQEPPQMIILQYWGDRQSKEIAALVGKGITFDSGGISLKPSEGMQEMKDDMAGGAAVMYAMAAIARLKLKINIMAIIPCTENMPSGTAFKPGDVITSMAGKTIEIISTDAEGRLILADAITYARKLGATQLIDVATLTGACVIALGTIVSGIITNNKGWCKKLMQAAAAAGEKMWQLPNYEEYKEQIKSSIADMKNSGGRPAGAITAGIFISQFVDNLPWVHIDIAGTVTSDKNQGYQVKGATGVAVRTLVQLARDMSAS</sequence>
<evidence type="ECO:0000256" key="8">
    <source>
        <dbReference type="HAMAP-Rule" id="MF_00181"/>
    </source>
</evidence>
<keyword evidence="8" id="KW-0479">Metal-binding</keyword>
<evidence type="ECO:0000256" key="4">
    <source>
        <dbReference type="ARBA" id="ARBA00022438"/>
    </source>
</evidence>
<dbReference type="HAMAP" id="MF_00181">
    <property type="entry name" value="Cytosol_peptidase_M17"/>
    <property type="match status" value="1"/>
</dbReference>
<dbReference type="PRINTS" id="PR00481">
    <property type="entry name" value="LAMNOPPTDASE"/>
</dbReference>
<keyword evidence="8" id="KW-0464">Manganese</keyword>
<feature type="domain" description="Cytosol aminopeptidase" evidence="10">
    <location>
        <begin position="347"/>
        <end position="354"/>
    </location>
</feature>
<dbReference type="InterPro" id="IPR043472">
    <property type="entry name" value="Macro_dom-like"/>
</dbReference>
<evidence type="ECO:0000256" key="5">
    <source>
        <dbReference type="ARBA" id="ARBA00022670"/>
    </source>
</evidence>
<dbReference type="GO" id="GO:0030145">
    <property type="term" value="F:manganese ion binding"/>
    <property type="evidence" value="ECO:0007669"/>
    <property type="project" value="UniProtKB-UniRule"/>
</dbReference>
<keyword evidence="9" id="KW-1133">Transmembrane helix</keyword>
<dbReference type="PROSITE" id="PS00631">
    <property type="entry name" value="CYTOSOL_AP"/>
    <property type="match status" value="1"/>
</dbReference>
<dbReference type="RefSeq" id="WP_122626969.1">
    <property type="nucleotide sequence ID" value="NZ_UPPP01000061.1"/>
</dbReference>
<evidence type="ECO:0000256" key="9">
    <source>
        <dbReference type="SAM" id="Phobius"/>
    </source>
</evidence>
<comment type="cofactor">
    <cofactor evidence="8">
        <name>Mn(2+)</name>
        <dbReference type="ChEBI" id="CHEBI:29035"/>
    </cofactor>
    <text evidence="8">Binds 2 manganese ions per subunit.</text>
</comment>
<dbReference type="NCBIfam" id="NF002074">
    <property type="entry name" value="PRK00913.1-4"/>
    <property type="match status" value="1"/>
</dbReference>
<comment type="function">
    <text evidence="7 8">Presumably involved in the processing and regular turnover of intracellular proteins. Catalyzes the removal of unsubstituted N-terminal amino acids from various peptides.</text>
</comment>
<dbReference type="EC" id="3.4.11.1" evidence="8"/>
<evidence type="ECO:0000259" key="10">
    <source>
        <dbReference type="PROSITE" id="PS00631"/>
    </source>
</evidence>
<dbReference type="NCBIfam" id="NF002073">
    <property type="entry name" value="PRK00913.1-2"/>
    <property type="match status" value="1"/>
</dbReference>
<dbReference type="NCBIfam" id="NF002083">
    <property type="entry name" value="PRK00913.3-5"/>
    <property type="match status" value="1"/>
</dbReference>
<dbReference type="EC" id="3.4.11.10" evidence="8"/>
<evidence type="ECO:0000256" key="3">
    <source>
        <dbReference type="ARBA" id="ARBA00009528"/>
    </source>
</evidence>
<dbReference type="GO" id="GO:0006508">
    <property type="term" value="P:proteolysis"/>
    <property type="evidence" value="ECO:0007669"/>
    <property type="project" value="UniProtKB-KW"/>
</dbReference>
<dbReference type="Gene3D" id="3.40.630.10">
    <property type="entry name" value="Zn peptidases"/>
    <property type="match status" value="1"/>
</dbReference>
<dbReference type="Gene3D" id="3.40.220.10">
    <property type="entry name" value="Leucine Aminopeptidase, subunit E, domain 1"/>
    <property type="match status" value="1"/>
</dbReference>
<evidence type="ECO:0000256" key="2">
    <source>
        <dbReference type="ARBA" id="ARBA00000967"/>
    </source>
</evidence>
<feature type="binding site" evidence="8">
    <location>
        <position position="272"/>
    </location>
    <ligand>
        <name>Mn(2+)</name>
        <dbReference type="ChEBI" id="CHEBI:29035"/>
        <label>1</label>
    </ligand>
</feature>
<dbReference type="SUPFAM" id="SSF53187">
    <property type="entry name" value="Zn-dependent exopeptidases"/>
    <property type="match status" value="1"/>
</dbReference>
<feature type="binding site" evidence="8">
    <location>
        <position position="351"/>
    </location>
    <ligand>
        <name>Mn(2+)</name>
        <dbReference type="ChEBI" id="CHEBI:29035"/>
        <label>1</label>
    </ligand>
</feature>
<protein>
    <recommendedName>
        <fullName evidence="8">Probable cytosol aminopeptidase</fullName>
        <ecNumber evidence="8">3.4.11.1</ecNumber>
    </recommendedName>
    <alternativeName>
        <fullName evidence="8">Leucine aminopeptidase</fullName>
        <shortName evidence="8">LAP</shortName>
        <ecNumber evidence="8">3.4.11.10</ecNumber>
    </alternativeName>
    <alternativeName>
        <fullName evidence="8">Leucyl aminopeptidase</fullName>
    </alternativeName>
</protein>
<evidence type="ECO:0000256" key="1">
    <source>
        <dbReference type="ARBA" id="ARBA00000135"/>
    </source>
</evidence>
<dbReference type="Proteomes" id="UP000277811">
    <property type="component" value="Unassembled WGS sequence"/>
</dbReference>
<keyword evidence="9" id="KW-0812">Transmembrane</keyword>
<feature type="binding site" evidence="8">
    <location>
        <position position="267"/>
    </location>
    <ligand>
        <name>Mn(2+)</name>
        <dbReference type="ChEBI" id="CHEBI:29035"/>
        <label>2</label>
    </ligand>
</feature>
<dbReference type="PANTHER" id="PTHR11963:SF23">
    <property type="entry name" value="CYTOSOL AMINOPEPTIDASE"/>
    <property type="match status" value="1"/>
</dbReference>
<keyword evidence="6 8" id="KW-0378">Hydrolase</keyword>
<dbReference type="CDD" id="cd00433">
    <property type="entry name" value="Peptidase_M17"/>
    <property type="match status" value="1"/>
</dbReference>
<proteinExistence type="inferred from homology"/>
<keyword evidence="9" id="KW-0472">Membrane</keyword>
<reference evidence="11 12" key="1">
    <citation type="submission" date="2018-06" db="EMBL/GenBank/DDBJ databases">
        <authorList>
            <person name="Strepis N."/>
        </authorList>
    </citation>
    <scope>NUCLEOTIDE SEQUENCE [LARGE SCALE GENOMIC DNA]</scope>
    <source>
        <strain evidence="11">LUCI</strain>
    </source>
</reference>
<comment type="subcellular location">
    <subcellularLocation>
        <location evidence="8">Cytoplasm</location>
    </subcellularLocation>
</comment>
<feature type="binding site" evidence="8">
    <location>
        <position position="349"/>
    </location>
    <ligand>
        <name>Mn(2+)</name>
        <dbReference type="ChEBI" id="CHEBI:29035"/>
        <label>1</label>
    </ligand>
</feature>
<evidence type="ECO:0000313" key="11">
    <source>
        <dbReference type="EMBL" id="VBB06003.1"/>
    </source>
</evidence>
<dbReference type="PANTHER" id="PTHR11963">
    <property type="entry name" value="LEUCINE AMINOPEPTIDASE-RELATED"/>
    <property type="match status" value="1"/>
</dbReference>
<gene>
    <name evidence="8" type="primary">pepA</name>
    <name evidence="11" type="ORF">LUCI_1214</name>
</gene>
<dbReference type="GO" id="GO:0005737">
    <property type="term" value="C:cytoplasm"/>
    <property type="evidence" value="ECO:0007669"/>
    <property type="project" value="UniProtKB-SubCell"/>
</dbReference>